<dbReference type="Proteomes" id="UP000220527">
    <property type="component" value="Unassembled WGS sequence"/>
</dbReference>
<accession>A0A2A6RKE7</accession>
<evidence type="ECO:0000313" key="1">
    <source>
        <dbReference type="EMBL" id="PDW03375.1"/>
    </source>
</evidence>
<proteinExistence type="predicted"/>
<protein>
    <submittedName>
        <fullName evidence="1">Uncharacterized protein</fullName>
    </submittedName>
</protein>
<keyword evidence="2" id="KW-1185">Reference proteome</keyword>
<reference evidence="2" key="1">
    <citation type="submission" date="2017-08" db="EMBL/GenBank/DDBJ databases">
        <authorList>
            <person name="Grouzdev D.S."/>
            <person name="Gaisin V.A."/>
            <person name="Rysina M.S."/>
            <person name="Gorlenko V.M."/>
        </authorList>
    </citation>
    <scope>NUCLEOTIDE SEQUENCE [LARGE SCALE GENOMIC DNA]</scope>
    <source>
        <strain evidence="2">Kir15-3F</strain>
    </source>
</reference>
<evidence type="ECO:0000313" key="2">
    <source>
        <dbReference type="Proteomes" id="UP000220527"/>
    </source>
</evidence>
<name>A0A2A6RKE7_9CHLR</name>
<organism evidence="1 2">
    <name type="scientific">Candidatus Viridilinea mediisalina</name>
    <dbReference type="NCBI Taxonomy" id="2024553"/>
    <lineage>
        <taxon>Bacteria</taxon>
        <taxon>Bacillati</taxon>
        <taxon>Chloroflexota</taxon>
        <taxon>Chloroflexia</taxon>
        <taxon>Chloroflexales</taxon>
        <taxon>Chloroflexineae</taxon>
        <taxon>Oscillochloridaceae</taxon>
        <taxon>Candidatus Viridilinea</taxon>
    </lineage>
</organism>
<dbReference type="RefSeq" id="WP_097643763.1">
    <property type="nucleotide sequence ID" value="NZ_NQWI01000031.1"/>
</dbReference>
<gene>
    <name evidence="1" type="ORF">CJ255_08950</name>
</gene>
<dbReference type="EMBL" id="NQWI01000031">
    <property type="protein sequence ID" value="PDW03375.1"/>
    <property type="molecule type" value="Genomic_DNA"/>
</dbReference>
<dbReference type="AlphaFoldDB" id="A0A2A6RKE7"/>
<sequence>MDAKMISFGETATDKLLQWLRSSGEPKDIDELLRQYLVILSKLVMEDSE</sequence>
<dbReference type="OrthoDB" id="165499at2"/>
<comment type="caution">
    <text evidence="1">The sequence shown here is derived from an EMBL/GenBank/DDBJ whole genome shotgun (WGS) entry which is preliminary data.</text>
</comment>